<feature type="transmembrane region" description="Helical" evidence="1">
    <location>
        <begin position="142"/>
        <end position="160"/>
    </location>
</feature>
<dbReference type="Pfam" id="PF05940">
    <property type="entry name" value="NnrS"/>
    <property type="match status" value="1"/>
</dbReference>
<evidence type="ECO:0000313" key="3">
    <source>
        <dbReference type="Proteomes" id="UP000215616"/>
    </source>
</evidence>
<feature type="transmembrane region" description="Helical" evidence="1">
    <location>
        <begin position="332"/>
        <end position="354"/>
    </location>
</feature>
<evidence type="ECO:0000313" key="2">
    <source>
        <dbReference type="EMBL" id="OYX05091.1"/>
    </source>
</evidence>
<keyword evidence="1" id="KW-0812">Transmembrane</keyword>
<feature type="transmembrane region" description="Helical" evidence="1">
    <location>
        <begin position="60"/>
        <end position="79"/>
    </location>
</feature>
<dbReference type="AlphaFoldDB" id="A0A258DB92"/>
<dbReference type="Proteomes" id="UP000215616">
    <property type="component" value="Unassembled WGS sequence"/>
</dbReference>
<feature type="transmembrane region" description="Helical" evidence="1">
    <location>
        <begin position="301"/>
        <end position="320"/>
    </location>
</feature>
<sequence>MSTAQQRRAYTGPAILSHGFRPFFFFGAAWSALATPLWIWGLMGGPSVVGSLDWHVHEMLFGFLPAIVAGFLTTAVPNWTGRMPVIGAPLGALWSLWLLGRAAMLLQPMIGVLAPLVDSLFLLTFSAVVWREVTAGRNWRNLPVCLMTSLLALANIAFHLDAALGLGGLGARLAMAAVSILLALIGGRITPSFTTNWLRQRKAAVLPKTFSTVDRLALTATALAMVAWTLAPRSPPVGVTLMIAGALCLYRLTRWCGLQTLTEPLLSILHLGHAWLGFGLGLLGASLVWPKTVPGPAGVHALTAGAVGVTCLAVMSRASLGHCGRALTADRTTVALFVAINLAAVTRIIAALTPAYAPPLWAAAALFWSLAYGGFALAYGPLLWRRRL</sequence>
<proteinExistence type="predicted"/>
<feature type="transmembrane region" description="Helical" evidence="1">
    <location>
        <begin position="237"/>
        <end position="253"/>
    </location>
</feature>
<dbReference type="InterPro" id="IPR010266">
    <property type="entry name" value="NnrS"/>
</dbReference>
<feature type="transmembrane region" description="Helical" evidence="1">
    <location>
        <begin position="360"/>
        <end position="384"/>
    </location>
</feature>
<organism evidence="2 3">
    <name type="scientific">Caulobacter vibrioides</name>
    <name type="common">Caulobacter crescentus</name>
    <dbReference type="NCBI Taxonomy" id="155892"/>
    <lineage>
        <taxon>Bacteria</taxon>
        <taxon>Pseudomonadati</taxon>
        <taxon>Pseudomonadota</taxon>
        <taxon>Alphaproteobacteria</taxon>
        <taxon>Caulobacterales</taxon>
        <taxon>Caulobacteraceae</taxon>
        <taxon>Caulobacter</taxon>
    </lineage>
</organism>
<accession>A0A258DB92</accession>
<comment type="caution">
    <text evidence="2">The sequence shown here is derived from an EMBL/GenBank/DDBJ whole genome shotgun (WGS) entry which is preliminary data.</text>
</comment>
<feature type="transmembrane region" description="Helical" evidence="1">
    <location>
        <begin position="265"/>
        <end position="289"/>
    </location>
</feature>
<reference evidence="2 3" key="1">
    <citation type="submission" date="2017-03" db="EMBL/GenBank/DDBJ databases">
        <title>Lifting the veil on microbial sulfur biogeochemistry in mining wastewaters.</title>
        <authorList>
            <person name="Kantor R.S."/>
            <person name="Colenbrander Nelson T."/>
            <person name="Marshall S."/>
            <person name="Bennett D."/>
            <person name="Apte S."/>
            <person name="Camacho D."/>
            <person name="Thomas B.C."/>
            <person name="Warren L.A."/>
            <person name="Banfield J.F."/>
        </authorList>
    </citation>
    <scope>NUCLEOTIDE SEQUENCE [LARGE SCALE GENOMIC DNA]</scope>
    <source>
        <strain evidence="2">32-67-7</strain>
    </source>
</reference>
<evidence type="ECO:0000256" key="1">
    <source>
        <dbReference type="SAM" id="Phobius"/>
    </source>
</evidence>
<gene>
    <name evidence="2" type="ORF">B7Z12_04545</name>
</gene>
<keyword evidence="1" id="KW-0472">Membrane</keyword>
<feature type="transmembrane region" description="Helical" evidence="1">
    <location>
        <begin position="212"/>
        <end position="231"/>
    </location>
</feature>
<keyword evidence="1" id="KW-1133">Transmembrane helix</keyword>
<feature type="transmembrane region" description="Helical" evidence="1">
    <location>
        <begin position="20"/>
        <end position="40"/>
    </location>
</feature>
<feature type="transmembrane region" description="Helical" evidence="1">
    <location>
        <begin position="110"/>
        <end position="130"/>
    </location>
</feature>
<feature type="transmembrane region" description="Helical" evidence="1">
    <location>
        <begin position="172"/>
        <end position="191"/>
    </location>
</feature>
<name>A0A258DB92_CAUVI</name>
<feature type="transmembrane region" description="Helical" evidence="1">
    <location>
        <begin position="86"/>
        <end position="104"/>
    </location>
</feature>
<dbReference type="EMBL" id="NCDQ01000047">
    <property type="protein sequence ID" value="OYX05091.1"/>
    <property type="molecule type" value="Genomic_DNA"/>
</dbReference>
<protein>
    <submittedName>
        <fullName evidence="2">Short-chain dehydrogenase</fullName>
    </submittedName>
</protein>